<dbReference type="GO" id="GO:0016787">
    <property type="term" value="F:hydrolase activity"/>
    <property type="evidence" value="ECO:0007669"/>
    <property type="project" value="UniProtKB-KW"/>
</dbReference>
<organism evidence="3 4">
    <name type="scientific">Parafrankia irregularis</name>
    <dbReference type="NCBI Taxonomy" id="795642"/>
    <lineage>
        <taxon>Bacteria</taxon>
        <taxon>Bacillati</taxon>
        <taxon>Actinomycetota</taxon>
        <taxon>Actinomycetes</taxon>
        <taxon>Frankiales</taxon>
        <taxon>Frankiaceae</taxon>
        <taxon>Parafrankia</taxon>
    </lineage>
</organism>
<dbReference type="Proteomes" id="UP000198802">
    <property type="component" value="Unassembled WGS sequence"/>
</dbReference>
<dbReference type="GO" id="GO:0019748">
    <property type="term" value="P:secondary metabolic process"/>
    <property type="evidence" value="ECO:0007669"/>
    <property type="project" value="TreeGrafter"/>
</dbReference>
<keyword evidence="4" id="KW-1185">Reference proteome</keyword>
<evidence type="ECO:0000259" key="2">
    <source>
        <dbReference type="Pfam" id="PF04909"/>
    </source>
</evidence>
<gene>
    <name evidence="3" type="ORF">Ga0074812_115169</name>
</gene>
<dbReference type="InterPro" id="IPR032466">
    <property type="entry name" value="Metal_Hydrolase"/>
</dbReference>
<dbReference type="GO" id="GO:0016831">
    <property type="term" value="F:carboxy-lyase activity"/>
    <property type="evidence" value="ECO:0007669"/>
    <property type="project" value="InterPro"/>
</dbReference>
<keyword evidence="1" id="KW-0456">Lyase</keyword>
<dbReference type="InterPro" id="IPR006680">
    <property type="entry name" value="Amidohydro-rel"/>
</dbReference>
<dbReference type="RefSeq" id="WP_091280265.1">
    <property type="nucleotide sequence ID" value="NZ_FAOZ01000015.1"/>
</dbReference>
<name>A0A0S4QS72_9ACTN</name>
<dbReference type="EMBL" id="FAOZ01000015">
    <property type="protein sequence ID" value="CUU57967.1"/>
    <property type="molecule type" value="Genomic_DNA"/>
</dbReference>
<evidence type="ECO:0000256" key="1">
    <source>
        <dbReference type="ARBA" id="ARBA00023239"/>
    </source>
</evidence>
<dbReference type="GO" id="GO:0005737">
    <property type="term" value="C:cytoplasm"/>
    <property type="evidence" value="ECO:0007669"/>
    <property type="project" value="TreeGrafter"/>
</dbReference>
<evidence type="ECO:0000313" key="3">
    <source>
        <dbReference type="EMBL" id="CUU57967.1"/>
    </source>
</evidence>
<accession>A0A0S4QS72</accession>
<sequence>MPSRSLDYPVFDADNHLYETTDSFTRHLPREYDGLIKYVEVAGRTKIAVRNVISDYIPNPTFEVVAAPGAQEEYFRTGNKEGKSYREILGKPIRSLPGFRDPAERIKIMDGLGLDGALMWPTLASLLEERLGDDPVATHAVIHALNRWMHDDWTFNYENRIFPTPVINLGIVEEGIRELEYVVERGARVILIRPAPVPGLFGKRSFALPEFDPFWAKVAEADILVGLHASDSGYERYTNEWEGVRDGEMLPFKGASAFAQIIRHFSRPIVDTVTSLIAHGVCSRFPTLKFAPVENGSGWVRPVLEALEHAYSFAPHSFDEDPIQVFKRNIYVHPFHEEDPVGLCRLIGADRVLFGSDWPHPEGLADPITFVDDLKGLPDDDIRKVMGGNLAALLHVA</sequence>
<dbReference type="Pfam" id="PF04909">
    <property type="entry name" value="Amidohydro_2"/>
    <property type="match status" value="1"/>
</dbReference>
<dbReference type="Gene3D" id="3.20.20.140">
    <property type="entry name" value="Metal-dependent hydrolases"/>
    <property type="match status" value="1"/>
</dbReference>
<dbReference type="AlphaFoldDB" id="A0A0S4QS72"/>
<feature type="domain" description="Amidohydrolase-related" evidence="2">
    <location>
        <begin position="100"/>
        <end position="394"/>
    </location>
</feature>
<proteinExistence type="predicted"/>
<evidence type="ECO:0000313" key="4">
    <source>
        <dbReference type="Proteomes" id="UP000198802"/>
    </source>
</evidence>
<dbReference type="InterPro" id="IPR032465">
    <property type="entry name" value="ACMSD"/>
</dbReference>
<dbReference type="PANTHER" id="PTHR21240">
    <property type="entry name" value="2-AMINO-3-CARBOXYLMUCONATE-6-SEMIALDEHYDE DECARBOXYLASE"/>
    <property type="match status" value="1"/>
</dbReference>
<dbReference type="PANTHER" id="PTHR21240:SF28">
    <property type="entry name" value="ISO-OROTATE DECARBOXYLASE (EUROFUNG)"/>
    <property type="match status" value="1"/>
</dbReference>
<keyword evidence="3" id="KW-0378">Hydrolase</keyword>
<protein>
    <submittedName>
        <fullName evidence="3">Amidohydrolase</fullName>
    </submittedName>
</protein>
<dbReference type="SUPFAM" id="SSF51556">
    <property type="entry name" value="Metallo-dependent hydrolases"/>
    <property type="match status" value="1"/>
</dbReference>
<reference evidence="4" key="1">
    <citation type="submission" date="2015-11" db="EMBL/GenBank/DDBJ databases">
        <authorList>
            <person name="Varghese N."/>
        </authorList>
    </citation>
    <scope>NUCLEOTIDE SEQUENCE [LARGE SCALE GENOMIC DNA]</scope>
    <source>
        <strain evidence="4">DSM 45899</strain>
    </source>
</reference>